<feature type="region of interest" description="Disordered" evidence="1">
    <location>
        <begin position="65"/>
        <end position="88"/>
    </location>
</feature>
<sequence length="393" mass="41742">ADGCSSPVVPTPSPSGEGPGPCRTHTETYTRLFSSFYSKGNHPIMSPLAKKKLLAQVSKAESLHSLKCPEGQRMPSDAGPIPELPRLPTAPYLNEQRSLEPSGAQDSAPGVRSDVGPITIGVKEGQPCPQAEDGGLAPTVFTGSFHAYRSEALPPAGCQPPWGDFSSLKEFLEPPSTFPSPTEEPEQPQDLRSKAGQGWSRENHPVGDCTTVKACWVPPGATFAPAAPRGKRGQDEELPLRPAVKLRALSPFGKEADGRDTGTSSPGGHHGLAKPKAVVAKPGYTTSLPQTMDVYKGAMLHFPASFGSPLEHLRTQGVPAAPALSVNPFIIPAFPSPLLATSMQPSDLCRPLATGPRHYPASYRSSPRHGLYPAATWQSQPAYAPAFHRHTKL</sequence>
<proteinExistence type="predicted"/>
<name>A0A091GMR7_CUCCA</name>
<protein>
    <submittedName>
        <fullName evidence="2">AT-rich interactive domain-containing protein 5A</fullName>
    </submittedName>
</protein>
<organism evidence="2 3">
    <name type="scientific">Cuculus canorus</name>
    <name type="common">Common cuckoo</name>
    <dbReference type="NCBI Taxonomy" id="55661"/>
    <lineage>
        <taxon>Eukaryota</taxon>
        <taxon>Metazoa</taxon>
        <taxon>Chordata</taxon>
        <taxon>Craniata</taxon>
        <taxon>Vertebrata</taxon>
        <taxon>Euteleostomi</taxon>
        <taxon>Archelosauria</taxon>
        <taxon>Archosauria</taxon>
        <taxon>Dinosauria</taxon>
        <taxon>Saurischia</taxon>
        <taxon>Theropoda</taxon>
        <taxon>Coelurosauria</taxon>
        <taxon>Aves</taxon>
        <taxon>Neognathae</taxon>
        <taxon>Neoaves</taxon>
        <taxon>Otidimorphae</taxon>
        <taxon>Cuculiformes</taxon>
        <taxon>Cuculidae</taxon>
        <taxon>Cuculus</taxon>
    </lineage>
</organism>
<feature type="region of interest" description="Disordered" evidence="1">
    <location>
        <begin position="1"/>
        <end position="26"/>
    </location>
</feature>
<feature type="non-terminal residue" evidence="2">
    <location>
        <position position="1"/>
    </location>
</feature>
<dbReference type="GO" id="GO:0000976">
    <property type="term" value="F:transcription cis-regulatory region binding"/>
    <property type="evidence" value="ECO:0007669"/>
    <property type="project" value="TreeGrafter"/>
</dbReference>
<evidence type="ECO:0000256" key="1">
    <source>
        <dbReference type="SAM" id="MobiDB-lite"/>
    </source>
</evidence>
<reference evidence="2 3" key="1">
    <citation type="submission" date="2014-04" db="EMBL/GenBank/DDBJ databases">
        <title>Genome evolution of avian class.</title>
        <authorList>
            <person name="Zhang G."/>
            <person name="Li C."/>
        </authorList>
    </citation>
    <scope>NUCLEOTIDE SEQUENCE [LARGE SCALE GENOMIC DNA]</scope>
    <source>
        <strain evidence="2">BGI_N303</strain>
    </source>
</reference>
<dbReference type="InterPro" id="IPR051232">
    <property type="entry name" value="ARID/SWI1_ChromRemod"/>
</dbReference>
<feature type="compositionally biased region" description="Low complexity" evidence="1">
    <location>
        <begin position="1"/>
        <end position="22"/>
    </location>
</feature>
<evidence type="ECO:0000313" key="3">
    <source>
        <dbReference type="Proteomes" id="UP000053760"/>
    </source>
</evidence>
<keyword evidence="3" id="KW-1185">Reference proteome</keyword>
<dbReference type="PANTHER" id="PTHR13964">
    <property type="entry name" value="RBP-RELATED"/>
    <property type="match status" value="1"/>
</dbReference>
<dbReference type="EMBL" id="KL448314">
    <property type="protein sequence ID" value="KFO82616.1"/>
    <property type="molecule type" value="Genomic_DNA"/>
</dbReference>
<feature type="non-terminal residue" evidence="2">
    <location>
        <position position="393"/>
    </location>
</feature>
<feature type="region of interest" description="Disordered" evidence="1">
    <location>
        <begin position="250"/>
        <end position="274"/>
    </location>
</feature>
<dbReference type="GO" id="GO:0006357">
    <property type="term" value="P:regulation of transcription by RNA polymerase II"/>
    <property type="evidence" value="ECO:0007669"/>
    <property type="project" value="TreeGrafter"/>
</dbReference>
<accession>A0A091GMR7</accession>
<dbReference type="Proteomes" id="UP000053760">
    <property type="component" value="Unassembled WGS sequence"/>
</dbReference>
<evidence type="ECO:0000313" key="2">
    <source>
        <dbReference type="EMBL" id="KFO82616.1"/>
    </source>
</evidence>
<dbReference type="AlphaFoldDB" id="A0A091GMR7"/>
<dbReference type="STRING" id="55661.A0A091GMR7"/>
<dbReference type="GO" id="GO:0005634">
    <property type="term" value="C:nucleus"/>
    <property type="evidence" value="ECO:0007669"/>
    <property type="project" value="TreeGrafter"/>
</dbReference>
<dbReference type="PANTHER" id="PTHR13964:SF25">
    <property type="entry name" value="AT-RICH INTERACTIVE DOMAIN-CONTAINING PROTEIN 5A"/>
    <property type="match status" value="1"/>
</dbReference>
<gene>
    <name evidence="2" type="ORF">N303_12505</name>
</gene>
<feature type="region of interest" description="Disordered" evidence="1">
    <location>
        <begin position="158"/>
        <end position="204"/>
    </location>
</feature>